<dbReference type="InterPro" id="IPR023705">
    <property type="entry name" value="Nucleoid_occlusion_protein"/>
</dbReference>
<comment type="caution">
    <text evidence="8">The sequence shown here is derived from an EMBL/GenBank/DDBJ whole genome shotgun (WGS) entry which is preliminary data.</text>
</comment>
<dbReference type="Gene3D" id="1.10.10.2830">
    <property type="match status" value="1"/>
</dbReference>
<keyword evidence="6" id="KW-0131">Cell cycle</keyword>
<organism evidence="8 9">
    <name type="scientific">Exiguobacterium aestuarii</name>
    <dbReference type="NCBI Taxonomy" id="273527"/>
    <lineage>
        <taxon>Bacteria</taxon>
        <taxon>Bacillati</taxon>
        <taxon>Bacillota</taxon>
        <taxon>Bacilli</taxon>
        <taxon>Bacillales</taxon>
        <taxon>Bacillales Family XII. Incertae Sedis</taxon>
        <taxon>Exiguobacterium</taxon>
    </lineage>
</organism>
<keyword evidence="4" id="KW-0238">DNA-binding</keyword>
<dbReference type="SMART" id="SM00470">
    <property type="entry name" value="ParB"/>
    <property type="match status" value="1"/>
</dbReference>
<name>A0ABW2PR27_9BACL</name>
<dbReference type="PANTHER" id="PTHR33375">
    <property type="entry name" value="CHROMOSOME-PARTITIONING PROTEIN PARB-RELATED"/>
    <property type="match status" value="1"/>
</dbReference>
<dbReference type="SUPFAM" id="SSF110849">
    <property type="entry name" value="ParB/Sulfiredoxin"/>
    <property type="match status" value="1"/>
</dbReference>
<evidence type="ECO:0000256" key="4">
    <source>
        <dbReference type="ARBA" id="ARBA00023125"/>
    </source>
</evidence>
<feature type="domain" description="ParB-like N-terminal" evidence="7">
    <location>
        <begin position="32"/>
        <end position="122"/>
    </location>
</feature>
<keyword evidence="5" id="KW-0717">Septation</keyword>
<reference evidence="9" key="1">
    <citation type="journal article" date="2019" name="Int. J. Syst. Evol. Microbiol.">
        <title>The Global Catalogue of Microorganisms (GCM) 10K type strain sequencing project: providing services to taxonomists for standard genome sequencing and annotation.</title>
        <authorList>
            <consortium name="The Broad Institute Genomics Platform"/>
            <consortium name="The Broad Institute Genome Sequencing Center for Infectious Disease"/>
            <person name="Wu L."/>
            <person name="Ma J."/>
        </authorList>
    </citation>
    <scope>NUCLEOTIDE SEQUENCE [LARGE SCALE GENOMIC DNA]</scope>
    <source>
        <strain evidence="9">CCUG 55590</strain>
    </source>
</reference>
<evidence type="ECO:0000256" key="6">
    <source>
        <dbReference type="ARBA" id="ARBA00023306"/>
    </source>
</evidence>
<keyword evidence="2" id="KW-0963">Cytoplasm</keyword>
<evidence type="ECO:0000256" key="1">
    <source>
        <dbReference type="ARBA" id="ARBA00006295"/>
    </source>
</evidence>
<dbReference type="NCBIfam" id="TIGR00180">
    <property type="entry name" value="parB_part"/>
    <property type="match status" value="1"/>
</dbReference>
<protein>
    <submittedName>
        <fullName evidence="8">Nucleoid occlusion protein</fullName>
    </submittedName>
</protein>
<keyword evidence="9" id="KW-1185">Reference proteome</keyword>
<dbReference type="CDD" id="cd16393">
    <property type="entry name" value="SPO0J_N"/>
    <property type="match status" value="1"/>
</dbReference>
<dbReference type="PANTHER" id="PTHR33375:SF8">
    <property type="entry name" value="NUCLEOID OCCLUSION PROTEIN"/>
    <property type="match status" value="1"/>
</dbReference>
<dbReference type="InterPro" id="IPR004437">
    <property type="entry name" value="ParB/RepB/Spo0J"/>
</dbReference>
<dbReference type="EMBL" id="JBHTCE010000002">
    <property type="protein sequence ID" value="MFC7390605.1"/>
    <property type="molecule type" value="Genomic_DNA"/>
</dbReference>
<proteinExistence type="inferred from homology"/>
<dbReference type="RefSeq" id="WP_074034050.1">
    <property type="nucleotide sequence ID" value="NZ_JAIVAC010000002.1"/>
</dbReference>
<evidence type="ECO:0000256" key="3">
    <source>
        <dbReference type="ARBA" id="ARBA00022618"/>
    </source>
</evidence>
<dbReference type="InterPro" id="IPR041468">
    <property type="entry name" value="HTH_ParB/Spo0J"/>
</dbReference>
<evidence type="ECO:0000313" key="9">
    <source>
        <dbReference type="Proteomes" id="UP001596439"/>
    </source>
</evidence>
<dbReference type="Proteomes" id="UP001596439">
    <property type="component" value="Unassembled WGS sequence"/>
</dbReference>
<gene>
    <name evidence="8" type="primary">noc</name>
    <name evidence="8" type="ORF">ACFQO8_10680</name>
</gene>
<dbReference type="NCBIfam" id="TIGR04285">
    <property type="entry name" value="nucleoid_noc"/>
    <property type="match status" value="1"/>
</dbReference>
<keyword evidence="3" id="KW-0132">Cell division</keyword>
<evidence type="ECO:0000313" key="8">
    <source>
        <dbReference type="EMBL" id="MFC7390605.1"/>
    </source>
</evidence>
<sequence>MKNRFAKLFGVNRKDEVAVTQIAEVRADDTVQELSLSRLRPNRYQPRKVFEPAKIEELATTISEHGLLQPIVVRKADGDCYEIIAGERRFRAVKSLGWSAIPAIVRDMDDDTTAALALIENLQREQLSPIEEAEAYDRLLALNGLTQDALAKSLGKSQSTIANKLRLLKLPEDVKQSLRDRRINERHARALLPLKEEGLQLQVLVEVLEQDYNVKETEERVAFLTTPIEEEKRKPKKQRRRTKSFARDTRIAINTIRDSIDLIGKTGIDVQTEEVDEEEFVEIRIRIPKARPQK</sequence>
<dbReference type="Gene3D" id="3.90.1530.30">
    <property type="match status" value="1"/>
</dbReference>
<dbReference type="InterPro" id="IPR003115">
    <property type="entry name" value="ParB_N"/>
</dbReference>
<dbReference type="InterPro" id="IPR050336">
    <property type="entry name" value="Chromosome_partition/occlusion"/>
</dbReference>
<evidence type="ECO:0000259" key="7">
    <source>
        <dbReference type="SMART" id="SM00470"/>
    </source>
</evidence>
<evidence type="ECO:0000256" key="2">
    <source>
        <dbReference type="ARBA" id="ARBA00022490"/>
    </source>
</evidence>
<dbReference type="Pfam" id="PF02195">
    <property type="entry name" value="ParB_N"/>
    <property type="match status" value="1"/>
</dbReference>
<dbReference type="Pfam" id="PF17762">
    <property type="entry name" value="HTH_ParB"/>
    <property type="match status" value="1"/>
</dbReference>
<comment type="similarity">
    <text evidence="1">Belongs to the ParB family.</text>
</comment>
<dbReference type="InterPro" id="IPR036086">
    <property type="entry name" value="ParB/Sulfiredoxin_sf"/>
</dbReference>
<accession>A0ABW2PR27</accession>
<evidence type="ECO:0000256" key="5">
    <source>
        <dbReference type="ARBA" id="ARBA00023210"/>
    </source>
</evidence>